<keyword evidence="1 2" id="KW-0472">Membrane</keyword>
<keyword evidence="4" id="KW-0449">Lipoprotein</keyword>
<accession>A2SBX5</accession>
<name>A2SBX5_METPP</name>
<evidence type="ECO:0000256" key="2">
    <source>
        <dbReference type="SAM" id="Phobius"/>
    </source>
</evidence>
<dbReference type="PANTHER" id="PTHR30329:SF21">
    <property type="entry name" value="LIPOPROTEIN YIAD-RELATED"/>
    <property type="match status" value="1"/>
</dbReference>
<dbReference type="InterPro" id="IPR006665">
    <property type="entry name" value="OmpA-like"/>
</dbReference>
<proteinExistence type="predicted"/>
<keyword evidence="2" id="KW-1133">Transmembrane helix</keyword>
<dbReference type="Pfam" id="PF00691">
    <property type="entry name" value="OmpA"/>
    <property type="match status" value="1"/>
</dbReference>
<dbReference type="InterPro" id="IPR036737">
    <property type="entry name" value="OmpA-like_sf"/>
</dbReference>
<dbReference type="InterPro" id="IPR050330">
    <property type="entry name" value="Bact_OuterMem_StrucFunc"/>
</dbReference>
<dbReference type="eggNOG" id="COG2885">
    <property type="taxonomic scope" value="Bacteria"/>
</dbReference>
<protein>
    <submittedName>
        <fullName evidence="4">Outer membrane related peptidoglycan-associated lipoprotein</fullName>
    </submittedName>
</protein>
<dbReference type="PANTHER" id="PTHR30329">
    <property type="entry name" value="STATOR ELEMENT OF FLAGELLAR MOTOR COMPLEX"/>
    <property type="match status" value="1"/>
</dbReference>
<keyword evidence="2" id="KW-0812">Transmembrane</keyword>
<gene>
    <name evidence="4" type="ordered locus">Mpe_A0102</name>
</gene>
<feature type="transmembrane region" description="Helical" evidence="2">
    <location>
        <begin position="58"/>
        <end position="80"/>
    </location>
</feature>
<dbReference type="EMBL" id="CP000555">
    <property type="protein sequence ID" value="ABM93064.1"/>
    <property type="molecule type" value="Genomic_DNA"/>
</dbReference>
<evidence type="ECO:0000313" key="5">
    <source>
        <dbReference type="Proteomes" id="UP000000366"/>
    </source>
</evidence>
<dbReference type="STRING" id="420662.Mpe_A0102"/>
<dbReference type="AlphaFoldDB" id="A2SBX5"/>
<dbReference type="GO" id="GO:0016020">
    <property type="term" value="C:membrane"/>
    <property type="evidence" value="ECO:0007669"/>
    <property type="project" value="UniProtKB-UniRule"/>
</dbReference>
<reference evidence="4 5" key="1">
    <citation type="journal article" date="2007" name="J. Bacteriol.">
        <title>Whole-genome analysis of the methyl tert-butyl ether-degrading beta-proteobacterium Methylibium petroleiphilum PM1.</title>
        <authorList>
            <person name="Kane S.R."/>
            <person name="Chakicherla A.Y."/>
            <person name="Chain P.S.G."/>
            <person name="Schmidt R."/>
            <person name="Shin M.W."/>
            <person name="Legler T.C."/>
            <person name="Scow K.M."/>
            <person name="Larimer F.W."/>
            <person name="Lucas S.M."/>
            <person name="Richardson P.M."/>
            <person name="Hristova K.R."/>
        </authorList>
    </citation>
    <scope>NUCLEOTIDE SEQUENCE [LARGE SCALE GENOMIC DNA]</scope>
    <source>
        <strain evidence="5">ATCC BAA-1232 / LMG 22953 / PM1</strain>
    </source>
</reference>
<evidence type="ECO:0000313" key="4">
    <source>
        <dbReference type="EMBL" id="ABM93064.1"/>
    </source>
</evidence>
<feature type="domain" description="OmpA-like" evidence="3">
    <location>
        <begin position="105"/>
        <end position="214"/>
    </location>
</feature>
<evidence type="ECO:0000256" key="1">
    <source>
        <dbReference type="PROSITE-ProRule" id="PRU00473"/>
    </source>
</evidence>
<dbReference type="SUPFAM" id="SSF103088">
    <property type="entry name" value="OmpA-like"/>
    <property type="match status" value="1"/>
</dbReference>
<organism evidence="4 5">
    <name type="scientific">Methylibium petroleiphilum (strain ATCC BAA-1232 / LMG 22953 / PM1)</name>
    <dbReference type="NCBI Taxonomy" id="420662"/>
    <lineage>
        <taxon>Bacteria</taxon>
        <taxon>Pseudomonadati</taxon>
        <taxon>Pseudomonadota</taxon>
        <taxon>Betaproteobacteria</taxon>
        <taxon>Burkholderiales</taxon>
        <taxon>Sphaerotilaceae</taxon>
        <taxon>Methylibium</taxon>
    </lineage>
</organism>
<evidence type="ECO:0000259" key="3">
    <source>
        <dbReference type="PROSITE" id="PS51123"/>
    </source>
</evidence>
<dbReference type="KEGG" id="mpt:Mpe_A0102"/>
<sequence length="214" mass="22178">MRRCSFGRAARQSCEASDRGRASCGPRHLRSLESRFAQQRICQGSTNMFDQEDEGTRIGVWTALAVVFLVVAGLIGGLAIRAMNAAAGGDGAQAVAGTETLAFVDGPLEGEVVGTVYFAVGQAVLPDGALVALDKAIQAVKDAPQQRVVLSGFHDASGAAALNAELAKARAKAVRAALVAEGVDAARIALRKPDVTLGDGAAPEARRVEIRLVE</sequence>
<dbReference type="HOGENOM" id="CLU_101790_1_0_4"/>
<dbReference type="Gene3D" id="3.30.1330.60">
    <property type="entry name" value="OmpA-like domain"/>
    <property type="match status" value="1"/>
</dbReference>
<dbReference type="PROSITE" id="PS51123">
    <property type="entry name" value="OMPA_2"/>
    <property type="match status" value="1"/>
</dbReference>
<keyword evidence="5" id="KW-1185">Reference proteome</keyword>
<dbReference type="Proteomes" id="UP000000366">
    <property type="component" value="Chromosome"/>
</dbReference>